<feature type="transmembrane region" description="Helical" evidence="7">
    <location>
        <begin position="31"/>
        <end position="54"/>
    </location>
</feature>
<gene>
    <name evidence="7 9" type="primary">mltG</name>
    <name evidence="9" type="ORF">C6Y45_01450</name>
</gene>
<name>A0A2T4UB50_9BACI</name>
<organism evidence="9 10">
    <name type="scientific">Alkalicoccus saliphilus</name>
    <dbReference type="NCBI Taxonomy" id="200989"/>
    <lineage>
        <taxon>Bacteria</taxon>
        <taxon>Bacillati</taxon>
        <taxon>Bacillota</taxon>
        <taxon>Bacilli</taxon>
        <taxon>Bacillales</taxon>
        <taxon>Bacillaceae</taxon>
        <taxon>Alkalicoccus</taxon>
    </lineage>
</organism>
<comment type="function">
    <text evidence="7">Functions as a peptidoglycan terminase that cleaves nascent peptidoglycan strands endolytically to terminate their elongation.</text>
</comment>
<dbReference type="NCBIfam" id="TIGR00247">
    <property type="entry name" value="endolytic transglycosylase MltG"/>
    <property type="match status" value="1"/>
</dbReference>
<keyword evidence="10" id="KW-1185">Reference proteome</keyword>
<keyword evidence="1 7" id="KW-1003">Cell membrane</keyword>
<protein>
    <recommendedName>
        <fullName evidence="7">Endolytic murein transglycosylase</fullName>
        <ecNumber evidence="7">4.2.2.29</ecNumber>
    </recommendedName>
    <alternativeName>
        <fullName evidence="7">Peptidoglycan lytic transglycosylase</fullName>
    </alternativeName>
    <alternativeName>
        <fullName evidence="7">Peptidoglycan polymerization terminase</fullName>
    </alternativeName>
</protein>
<dbReference type="PANTHER" id="PTHR30518:SF2">
    <property type="entry name" value="ENDOLYTIC MUREIN TRANSGLYCOSYLASE"/>
    <property type="match status" value="1"/>
</dbReference>
<dbReference type="OrthoDB" id="9814591at2"/>
<evidence type="ECO:0000313" key="9">
    <source>
        <dbReference type="EMBL" id="PTL40630.1"/>
    </source>
</evidence>
<evidence type="ECO:0000256" key="8">
    <source>
        <dbReference type="SAM" id="MobiDB-lite"/>
    </source>
</evidence>
<dbReference type="AlphaFoldDB" id="A0A2T4UB50"/>
<comment type="caution">
    <text evidence="9">The sequence shown here is derived from an EMBL/GenBank/DDBJ whole genome shotgun (WGS) entry which is preliminary data.</text>
</comment>
<dbReference type="PANTHER" id="PTHR30518">
    <property type="entry name" value="ENDOLYTIC MUREIN TRANSGLYCOSYLASE"/>
    <property type="match status" value="1"/>
</dbReference>
<keyword evidence="6 7" id="KW-0961">Cell wall biogenesis/degradation</keyword>
<dbReference type="EC" id="4.2.2.29" evidence="7"/>
<evidence type="ECO:0000256" key="7">
    <source>
        <dbReference type="HAMAP-Rule" id="MF_02065"/>
    </source>
</evidence>
<evidence type="ECO:0000256" key="5">
    <source>
        <dbReference type="ARBA" id="ARBA00023239"/>
    </source>
</evidence>
<feature type="region of interest" description="Disordered" evidence="8">
    <location>
        <begin position="1"/>
        <end position="21"/>
    </location>
</feature>
<dbReference type="Gene3D" id="3.30.160.60">
    <property type="entry name" value="Classic Zinc Finger"/>
    <property type="match status" value="1"/>
</dbReference>
<evidence type="ECO:0000313" key="10">
    <source>
        <dbReference type="Proteomes" id="UP000240509"/>
    </source>
</evidence>
<feature type="compositionally biased region" description="Basic and acidic residues" evidence="8">
    <location>
        <begin position="10"/>
        <end position="21"/>
    </location>
</feature>
<dbReference type="GO" id="GO:0071555">
    <property type="term" value="P:cell wall organization"/>
    <property type="evidence" value="ECO:0007669"/>
    <property type="project" value="UniProtKB-KW"/>
</dbReference>
<evidence type="ECO:0000256" key="4">
    <source>
        <dbReference type="ARBA" id="ARBA00023136"/>
    </source>
</evidence>
<comment type="catalytic activity">
    <reaction evidence="7">
        <text>a peptidoglycan chain = a peptidoglycan chain with N-acetyl-1,6-anhydromuramyl-[peptide] at the reducing end + a peptidoglycan chain with N-acetylglucosamine at the non-reducing end.</text>
        <dbReference type="EC" id="4.2.2.29"/>
    </reaction>
</comment>
<dbReference type="GO" id="GO:0008932">
    <property type="term" value="F:lytic endotransglycosylase activity"/>
    <property type="evidence" value="ECO:0007669"/>
    <property type="project" value="UniProtKB-UniRule"/>
</dbReference>
<evidence type="ECO:0000256" key="1">
    <source>
        <dbReference type="ARBA" id="ARBA00022475"/>
    </source>
</evidence>
<keyword evidence="5 7" id="KW-0456">Lyase</keyword>
<dbReference type="GO" id="GO:0009252">
    <property type="term" value="P:peptidoglycan biosynthetic process"/>
    <property type="evidence" value="ECO:0007669"/>
    <property type="project" value="UniProtKB-UniRule"/>
</dbReference>
<keyword evidence="4 7" id="KW-0472">Membrane</keyword>
<keyword evidence="2 7" id="KW-0812">Transmembrane</keyword>
<dbReference type="CDD" id="cd08010">
    <property type="entry name" value="MltG_like"/>
    <property type="match status" value="1"/>
</dbReference>
<dbReference type="Proteomes" id="UP000240509">
    <property type="component" value="Unassembled WGS sequence"/>
</dbReference>
<dbReference type="Pfam" id="PF02618">
    <property type="entry name" value="YceG"/>
    <property type="match status" value="1"/>
</dbReference>
<evidence type="ECO:0000256" key="2">
    <source>
        <dbReference type="ARBA" id="ARBA00022692"/>
    </source>
</evidence>
<comment type="subcellular location">
    <subcellularLocation>
        <location evidence="7">Cell membrane</location>
        <topology evidence="7">Single-pass membrane protein</topology>
    </subcellularLocation>
</comment>
<dbReference type="EMBL" id="PZJJ01000001">
    <property type="protein sequence ID" value="PTL40630.1"/>
    <property type="molecule type" value="Genomic_DNA"/>
</dbReference>
<evidence type="ECO:0000256" key="6">
    <source>
        <dbReference type="ARBA" id="ARBA00023316"/>
    </source>
</evidence>
<sequence>MSKKEQKKLKKEEHKRKVEERKQEAGTVRKIVLAVVVIIILVLAAAGFGAYRYIAGALEPMDEESDETVEVEIPIGSSTGGIADRLEENNLISNAAIFRYYVRLQGESDFQAGNYELSPSMSADEIIMELQEGTLYEDYAASFVVPEGFWAEQIYNRIAEETDIAEEEIQETARDEEFLESLIEEYSIVTEEILTDEIREPLEGYLFPARYDLTEEELSAEEVLKKMVTRMERELENAAEASSVDSFHEFLTKASIIEGEARNDDERPAIAGVIENRLRVPMRLQMDPTVQYAHGEQFSRTLITHTEIESPYNTYHVDGLPAGPINNPGYASLEAASDPDGHNYLYFFHSPDGEVYFNETLDEHNAVVGEYRE</sequence>
<dbReference type="RefSeq" id="WP_107583265.1">
    <property type="nucleotide sequence ID" value="NZ_PZJJ01000001.1"/>
</dbReference>
<dbReference type="InterPro" id="IPR003770">
    <property type="entry name" value="MLTG-like"/>
</dbReference>
<comment type="similarity">
    <text evidence="7">Belongs to the transglycosylase MltG family.</text>
</comment>
<dbReference type="GO" id="GO:0005886">
    <property type="term" value="C:plasma membrane"/>
    <property type="evidence" value="ECO:0007669"/>
    <property type="project" value="UniProtKB-SubCell"/>
</dbReference>
<proteinExistence type="inferred from homology"/>
<dbReference type="Gene3D" id="3.30.1490.480">
    <property type="entry name" value="Endolytic murein transglycosylase"/>
    <property type="match status" value="1"/>
</dbReference>
<feature type="site" description="Important for catalytic activity" evidence="7">
    <location>
        <position position="260"/>
    </location>
</feature>
<evidence type="ECO:0000256" key="3">
    <source>
        <dbReference type="ARBA" id="ARBA00022989"/>
    </source>
</evidence>
<keyword evidence="3 7" id="KW-1133">Transmembrane helix</keyword>
<reference evidence="9 10" key="1">
    <citation type="submission" date="2018-03" db="EMBL/GenBank/DDBJ databases">
        <title>Alkalicoccus saliphilus sp. nov., isolated from a mineral pool.</title>
        <authorList>
            <person name="Zhao B."/>
        </authorList>
    </citation>
    <scope>NUCLEOTIDE SEQUENCE [LARGE SCALE GENOMIC DNA]</scope>
    <source>
        <strain evidence="9 10">6AG</strain>
    </source>
</reference>
<accession>A0A2T4UB50</accession>
<dbReference type="HAMAP" id="MF_02065">
    <property type="entry name" value="MltG"/>
    <property type="match status" value="1"/>
</dbReference>